<sequence length="509" mass="52865">MPELPQPRPIEPGPSPLATMAQLMGIKNAQQEQAQRAALAPLQRQEAQQQVQIGQQNIAARQALNAAYSGAITKDENGNPTIDETKLAQGLAQGPAAYQTPEVMKGIVDFHKSRVDLQSSVTKLQTEQADMLGSAASAVKAAGYDPTLAHSLLDTLPQSPQLNHIRAQIDNPAALKQLIDTTIQNSPKQRELMAAQQQADARTLSSQTEAARLKGQTDPNSPLYAPTSASVAMGTAPGAAQIQAGEVKQAGAKAAAEENARMPGELALARQRQALSQGDPNAAAQLLINGDATLSELKARGATPDFIANTLATAHQLSNGQYNAQRADADFQVAKSPANVAFFGSAKSLTDRGGTLDQLAAAAKDLPGGHFPALNSIADWERVATGDGPIAKAASLALGVADDYSKVMGGGQGSDTSRLQALNLLKLSQSPDQRAGGIEGIRGAVNSQKVSRIGNNPILQRMYGDAQPAAAQPASARPAAGSAQPTVGTVKTFPNGAKGVWDGHGWAVQ</sequence>
<name>A0ABW1E9U4_9BACT</name>
<dbReference type="RefSeq" id="WP_263334441.1">
    <property type="nucleotide sequence ID" value="NZ_JAGSYH010000002.1"/>
</dbReference>
<evidence type="ECO:0000256" key="1">
    <source>
        <dbReference type="SAM" id="MobiDB-lite"/>
    </source>
</evidence>
<feature type="region of interest" description="Disordered" evidence="1">
    <location>
        <begin position="465"/>
        <end position="495"/>
    </location>
</feature>
<gene>
    <name evidence="2" type="ORF">ACFPT7_02200</name>
</gene>
<protein>
    <submittedName>
        <fullName evidence="2">Uncharacterized protein</fullName>
    </submittedName>
</protein>
<feature type="compositionally biased region" description="Low complexity" evidence="1">
    <location>
        <begin position="466"/>
        <end position="485"/>
    </location>
</feature>
<accession>A0ABW1E9U4</accession>
<evidence type="ECO:0000313" key="3">
    <source>
        <dbReference type="Proteomes" id="UP001596091"/>
    </source>
</evidence>
<keyword evidence="3" id="KW-1185">Reference proteome</keyword>
<feature type="compositionally biased region" description="Polar residues" evidence="1">
    <location>
        <begin position="200"/>
        <end position="209"/>
    </location>
</feature>
<proteinExistence type="predicted"/>
<evidence type="ECO:0000313" key="2">
    <source>
        <dbReference type="EMBL" id="MFC5861097.1"/>
    </source>
</evidence>
<organism evidence="2 3">
    <name type="scientific">Acidicapsa dinghuensis</name>
    <dbReference type="NCBI Taxonomy" id="2218256"/>
    <lineage>
        <taxon>Bacteria</taxon>
        <taxon>Pseudomonadati</taxon>
        <taxon>Acidobacteriota</taxon>
        <taxon>Terriglobia</taxon>
        <taxon>Terriglobales</taxon>
        <taxon>Acidobacteriaceae</taxon>
        <taxon>Acidicapsa</taxon>
    </lineage>
</organism>
<feature type="region of interest" description="Disordered" evidence="1">
    <location>
        <begin position="200"/>
        <end position="229"/>
    </location>
</feature>
<reference evidence="3" key="1">
    <citation type="journal article" date="2019" name="Int. J. Syst. Evol. Microbiol.">
        <title>The Global Catalogue of Microorganisms (GCM) 10K type strain sequencing project: providing services to taxonomists for standard genome sequencing and annotation.</title>
        <authorList>
            <consortium name="The Broad Institute Genomics Platform"/>
            <consortium name="The Broad Institute Genome Sequencing Center for Infectious Disease"/>
            <person name="Wu L."/>
            <person name="Ma J."/>
        </authorList>
    </citation>
    <scope>NUCLEOTIDE SEQUENCE [LARGE SCALE GENOMIC DNA]</scope>
    <source>
        <strain evidence="3">JCM 4087</strain>
    </source>
</reference>
<dbReference type="EMBL" id="JBHSPH010000001">
    <property type="protein sequence ID" value="MFC5861097.1"/>
    <property type="molecule type" value="Genomic_DNA"/>
</dbReference>
<comment type="caution">
    <text evidence="2">The sequence shown here is derived from an EMBL/GenBank/DDBJ whole genome shotgun (WGS) entry which is preliminary data.</text>
</comment>
<dbReference type="Proteomes" id="UP001596091">
    <property type="component" value="Unassembled WGS sequence"/>
</dbReference>